<accession>A0A177AFY0</accession>
<dbReference type="GeneID" id="36286075"/>
<gene>
    <name evidence="2" type="ORF">VC83_02998</name>
</gene>
<sequence length="145" mass="15326">MFFVSPPPSSPKRRHIFTSLKTRNTDQKPAACIKRAGNLPSSSLPRIPKKNRQLTYLLILRFPSTPSTSKQRLTGAGAAAGTSHRPPIGVPSPSPPGLPAATARSTGSGFGTGRASAQLVRGGDGVGFVGWCRQDLFSDRWVGMG</sequence>
<feature type="compositionally biased region" description="Pro residues" evidence="1">
    <location>
        <begin position="88"/>
        <end position="98"/>
    </location>
</feature>
<dbReference type="OrthoDB" id="10524395at2759"/>
<dbReference type="AlphaFoldDB" id="A0A177AFY0"/>
<name>A0A177AFY0_9PEZI</name>
<dbReference type="Proteomes" id="UP000077154">
    <property type="component" value="Unassembled WGS sequence"/>
</dbReference>
<dbReference type="EMBL" id="KV441392">
    <property type="protein sequence ID" value="OAF60064.1"/>
    <property type="molecule type" value="Genomic_DNA"/>
</dbReference>
<organism evidence="2">
    <name type="scientific">Pseudogymnoascus destructans</name>
    <dbReference type="NCBI Taxonomy" id="655981"/>
    <lineage>
        <taxon>Eukaryota</taxon>
        <taxon>Fungi</taxon>
        <taxon>Dikarya</taxon>
        <taxon>Ascomycota</taxon>
        <taxon>Pezizomycotina</taxon>
        <taxon>Leotiomycetes</taxon>
        <taxon>Thelebolales</taxon>
        <taxon>Thelebolaceae</taxon>
        <taxon>Pseudogymnoascus</taxon>
    </lineage>
</organism>
<evidence type="ECO:0000256" key="1">
    <source>
        <dbReference type="SAM" id="MobiDB-lite"/>
    </source>
</evidence>
<feature type="region of interest" description="Disordered" evidence="1">
    <location>
        <begin position="66"/>
        <end position="115"/>
    </location>
</feature>
<reference evidence="2" key="1">
    <citation type="submission" date="2016-03" db="EMBL/GenBank/DDBJ databases">
        <title>Updated assembly of Pseudogymnoascus destructans, the fungus causing white-nose syndrome of bats.</title>
        <authorList>
            <person name="Palmer J.M."/>
            <person name="Drees K.P."/>
            <person name="Foster J.T."/>
            <person name="Lindner D.L."/>
        </authorList>
    </citation>
    <scope>NUCLEOTIDE SEQUENCE [LARGE SCALE GENOMIC DNA]</scope>
    <source>
        <strain evidence="2">20631-21</strain>
    </source>
</reference>
<proteinExistence type="predicted"/>
<protein>
    <submittedName>
        <fullName evidence="2">Uncharacterized protein</fullName>
    </submittedName>
</protein>
<evidence type="ECO:0000313" key="2">
    <source>
        <dbReference type="EMBL" id="OAF60064.1"/>
    </source>
</evidence>
<dbReference type="RefSeq" id="XP_024325346.1">
    <property type="nucleotide sequence ID" value="XM_024466647.1"/>
</dbReference>